<gene>
    <name evidence="2" type="ORF">BVER_05024c</name>
</gene>
<evidence type="ECO:0000259" key="1">
    <source>
        <dbReference type="Pfam" id="PF05229"/>
    </source>
</evidence>
<dbReference type="PANTHER" id="PTHR37089:SF3">
    <property type="entry name" value="EXPORTED PROTEIN"/>
    <property type="match status" value="1"/>
</dbReference>
<comment type="caution">
    <text evidence="2">The sequence shown here is derived from an EMBL/GenBank/DDBJ whole genome shotgun (WGS) entry which is preliminary data.</text>
</comment>
<feature type="domain" description="Spore coat protein U/FanG" evidence="1">
    <location>
        <begin position="77"/>
        <end position="213"/>
    </location>
</feature>
<dbReference type="InterPro" id="IPR053167">
    <property type="entry name" value="Spore_coat_component"/>
</dbReference>
<dbReference type="EMBL" id="LFJJ01000160">
    <property type="protein sequence ID" value="KND59091.1"/>
    <property type="molecule type" value="Genomic_DNA"/>
</dbReference>
<accession>A0A0L0M9Y0</accession>
<dbReference type="PATRIC" id="fig|242163.4.peg.1774"/>
<dbReference type="Proteomes" id="UP000036959">
    <property type="component" value="Unassembled WGS sequence"/>
</dbReference>
<reference evidence="3" key="1">
    <citation type="submission" date="2015-06" db="EMBL/GenBank/DDBJ databases">
        <title>Comparative genomics of Burkholderia leaf nodule symbionts.</title>
        <authorList>
            <person name="Carlier A."/>
            <person name="Eberl L."/>
            <person name="Pinto-Carbo M."/>
        </authorList>
    </citation>
    <scope>NUCLEOTIDE SEQUENCE [LARGE SCALE GENOMIC DNA]</scope>
    <source>
        <strain evidence="3">UZHbot4</strain>
    </source>
</reference>
<dbReference type="PANTHER" id="PTHR37089">
    <property type="entry name" value="PROTEIN U-RELATED"/>
    <property type="match status" value="1"/>
</dbReference>
<evidence type="ECO:0000313" key="2">
    <source>
        <dbReference type="EMBL" id="KND59091.1"/>
    </source>
</evidence>
<protein>
    <submittedName>
        <fullName evidence="2">Sigma-fimbriae tip adhesin</fullName>
    </submittedName>
</protein>
<name>A0A0L0M9Y0_9BURK</name>
<dbReference type="AlphaFoldDB" id="A0A0L0M9Y0"/>
<organism evidence="2 3">
    <name type="scientific">Candidatus Burkholderia verschuerenii</name>
    <dbReference type="NCBI Taxonomy" id="242163"/>
    <lineage>
        <taxon>Bacteria</taxon>
        <taxon>Pseudomonadati</taxon>
        <taxon>Pseudomonadota</taxon>
        <taxon>Betaproteobacteria</taxon>
        <taxon>Burkholderiales</taxon>
        <taxon>Burkholderiaceae</taxon>
        <taxon>Burkholderia</taxon>
    </lineage>
</organism>
<sequence length="216" mass="22436">MRATSYAPITVDIPLTALTTYSVNVPMYARVAASQSTLLAGSYSSTFSGSTQAQMTYQAYLLSNPPSCSTLTTNPSTLSFTVQATVINDCTINASNISFGTSGLLKSTLTANGTITVACTNAAPWSVALNAGTSANATVASRRRMTRTGGTEQVTYQLYQDSAFTKPWGDGTVGTVAYTGVGTGSSQNIAVYGRVLPQTSQPAGSYSDTVMATVTY</sequence>
<dbReference type="InterPro" id="IPR007893">
    <property type="entry name" value="Spore_coat_U/FanG"/>
</dbReference>
<proteinExistence type="predicted"/>
<dbReference type="SMART" id="SM00972">
    <property type="entry name" value="SCPU"/>
    <property type="match status" value="1"/>
</dbReference>
<dbReference type="Pfam" id="PF05229">
    <property type="entry name" value="SCPU"/>
    <property type="match status" value="1"/>
</dbReference>
<evidence type="ECO:0000313" key="3">
    <source>
        <dbReference type="Proteomes" id="UP000036959"/>
    </source>
</evidence>
<keyword evidence="3" id="KW-1185">Reference proteome</keyword>